<evidence type="ECO:0000313" key="3">
    <source>
        <dbReference type="Proteomes" id="UP000532121"/>
    </source>
</evidence>
<dbReference type="InterPro" id="IPR015946">
    <property type="entry name" value="KH_dom-like_a/b"/>
</dbReference>
<dbReference type="Gene3D" id="3.30.300.20">
    <property type="match status" value="1"/>
</dbReference>
<dbReference type="PANTHER" id="PTHR33797:SF2">
    <property type="entry name" value="ORGANIC HYDROPEROXIDE RESISTANCE PROTEIN-LIKE"/>
    <property type="match status" value="1"/>
</dbReference>
<proteinExistence type="inferred from homology"/>
<comment type="similarity">
    <text evidence="1">Belongs to the OsmC/Ohr family.</text>
</comment>
<reference evidence="2 3" key="1">
    <citation type="submission" date="2020-04" db="EMBL/GenBank/DDBJ databases">
        <title>MicrobeNet Type strains.</title>
        <authorList>
            <person name="Nicholson A.C."/>
        </authorList>
    </citation>
    <scope>NUCLEOTIDE SEQUENCE [LARGE SCALE GENOMIC DNA]</scope>
    <source>
        <strain evidence="2 3">DSM 22768</strain>
    </source>
</reference>
<dbReference type="AlphaFoldDB" id="A0A7X9QFP3"/>
<gene>
    <name evidence="2" type="ORF">HHO37_01385</name>
</gene>
<dbReference type="InterPro" id="IPR036102">
    <property type="entry name" value="OsmC/Ohrsf"/>
</dbReference>
<name>A0A7X9QFP3_STRRT</name>
<dbReference type="PANTHER" id="PTHR33797">
    <property type="entry name" value="ORGANIC HYDROPEROXIDE RESISTANCE PROTEIN-LIKE"/>
    <property type="match status" value="1"/>
</dbReference>
<dbReference type="RefSeq" id="WP_193522903.1">
    <property type="nucleotide sequence ID" value="NZ_JABASA010000002.1"/>
</dbReference>
<dbReference type="SUPFAM" id="SSF82784">
    <property type="entry name" value="OsmC-like"/>
    <property type="match status" value="1"/>
</dbReference>
<sequence>MIYQTIATNSQGLRGKLDFSDHASIETQHPLDKGDGFNPEQLMSSAWATCLNTTIESLLEAQGKSHYSSKTEVTATLNKETTKPGYYFSLDARVTIEGMTLAQAEKIVEEAHQRCPVSKLIQQSPTITLQVENGRD</sequence>
<dbReference type="Proteomes" id="UP000532121">
    <property type="component" value="Unassembled WGS sequence"/>
</dbReference>
<dbReference type="InterPro" id="IPR003718">
    <property type="entry name" value="OsmC/Ohr_fam"/>
</dbReference>
<protein>
    <submittedName>
        <fullName evidence="2">OsmC family protein</fullName>
    </submittedName>
</protein>
<evidence type="ECO:0000256" key="1">
    <source>
        <dbReference type="ARBA" id="ARBA00007378"/>
    </source>
</evidence>
<accession>A0A7X9QFP3</accession>
<dbReference type="GO" id="GO:0006979">
    <property type="term" value="P:response to oxidative stress"/>
    <property type="evidence" value="ECO:0007669"/>
    <property type="project" value="InterPro"/>
</dbReference>
<comment type="caution">
    <text evidence="2">The sequence shown here is derived from an EMBL/GenBank/DDBJ whole genome shotgun (WGS) entry which is preliminary data.</text>
</comment>
<dbReference type="EMBL" id="JABASA010000002">
    <property type="protein sequence ID" value="NMD48353.1"/>
    <property type="molecule type" value="Genomic_DNA"/>
</dbReference>
<organism evidence="2 3">
    <name type="scientific">Streptococcus ratti</name>
    <dbReference type="NCBI Taxonomy" id="1341"/>
    <lineage>
        <taxon>Bacteria</taxon>
        <taxon>Bacillati</taxon>
        <taxon>Bacillota</taxon>
        <taxon>Bacilli</taxon>
        <taxon>Lactobacillales</taxon>
        <taxon>Streptococcaceae</taxon>
        <taxon>Streptococcus</taxon>
    </lineage>
</organism>
<evidence type="ECO:0000313" key="2">
    <source>
        <dbReference type="EMBL" id="NMD48353.1"/>
    </source>
</evidence>
<dbReference type="Pfam" id="PF02566">
    <property type="entry name" value="OsmC"/>
    <property type="match status" value="1"/>
</dbReference>
<dbReference type="InterPro" id="IPR019953">
    <property type="entry name" value="OHR"/>
</dbReference>